<feature type="domain" description="HTH marR-type" evidence="1">
    <location>
        <begin position="17"/>
        <end position="156"/>
    </location>
</feature>
<evidence type="ECO:0000313" key="3">
    <source>
        <dbReference type="Proteomes" id="UP000053669"/>
    </source>
</evidence>
<dbReference type="PANTHER" id="PTHR33164">
    <property type="entry name" value="TRANSCRIPTIONAL REGULATOR, MARR FAMILY"/>
    <property type="match status" value="1"/>
</dbReference>
<organism evidence="2 3">
    <name type="scientific">Streptomyces canus</name>
    <dbReference type="NCBI Taxonomy" id="58343"/>
    <lineage>
        <taxon>Bacteria</taxon>
        <taxon>Bacillati</taxon>
        <taxon>Actinomycetota</taxon>
        <taxon>Actinomycetes</taxon>
        <taxon>Kitasatosporales</taxon>
        <taxon>Streptomycetaceae</taxon>
        <taxon>Streptomyces</taxon>
        <taxon>Streptomyces aurantiacus group</taxon>
    </lineage>
</organism>
<dbReference type="PROSITE" id="PS50995">
    <property type="entry name" value="HTH_MARR_2"/>
    <property type="match status" value="1"/>
</dbReference>
<dbReference type="PANTHER" id="PTHR33164:SF103">
    <property type="entry name" value="REGULATORY PROTEIN MARR"/>
    <property type="match status" value="1"/>
</dbReference>
<proteinExistence type="predicted"/>
<dbReference type="STRING" id="58343.AQJ46_44120"/>
<protein>
    <submittedName>
        <fullName evidence="2">MarR family transcriptional regulator</fullName>
    </submittedName>
</protein>
<gene>
    <name evidence="2" type="ORF">AQJ46_44120</name>
</gene>
<dbReference type="SMART" id="SM00347">
    <property type="entry name" value="HTH_MARR"/>
    <property type="match status" value="1"/>
</dbReference>
<dbReference type="Gene3D" id="1.10.10.10">
    <property type="entry name" value="Winged helix-like DNA-binding domain superfamily/Winged helix DNA-binding domain"/>
    <property type="match status" value="1"/>
</dbReference>
<accession>A0A101RM21</accession>
<dbReference type="InterPro" id="IPR036390">
    <property type="entry name" value="WH_DNA-bd_sf"/>
</dbReference>
<reference evidence="2 3" key="1">
    <citation type="submission" date="2015-10" db="EMBL/GenBank/DDBJ databases">
        <title>Draft genome sequence of Streptomyces canus DSM 40017, type strain for the species Streptomyces canus.</title>
        <authorList>
            <person name="Ruckert C."/>
            <person name="Winkler A."/>
            <person name="Kalinowski J."/>
            <person name="Kampfer P."/>
            <person name="Glaeser S."/>
        </authorList>
    </citation>
    <scope>NUCLEOTIDE SEQUENCE [LARGE SCALE GENOMIC DNA]</scope>
    <source>
        <strain evidence="2 3">DSM 40017</strain>
    </source>
</reference>
<dbReference type="SUPFAM" id="SSF46785">
    <property type="entry name" value="Winged helix' DNA-binding domain"/>
    <property type="match status" value="1"/>
</dbReference>
<sequence>MTGTSEAPPSQGVDQVAAGLVACLPALNRYVKQSIDRRLPYPRLPERQLALLQYVAEHDGATVHKAAGALRMMPNNVSALVTRLTEAGLLERHQDDTDKRVAHLRVTAKARQRIRQAEDVAARQLAAALRTLTDGDRDALGSALGALEALTRRLRDHSAA</sequence>
<dbReference type="GO" id="GO:0006950">
    <property type="term" value="P:response to stress"/>
    <property type="evidence" value="ECO:0007669"/>
    <property type="project" value="TreeGrafter"/>
</dbReference>
<dbReference type="GO" id="GO:0003700">
    <property type="term" value="F:DNA-binding transcription factor activity"/>
    <property type="evidence" value="ECO:0007669"/>
    <property type="project" value="InterPro"/>
</dbReference>
<dbReference type="InterPro" id="IPR036388">
    <property type="entry name" value="WH-like_DNA-bd_sf"/>
</dbReference>
<comment type="caution">
    <text evidence="2">The sequence shown here is derived from an EMBL/GenBank/DDBJ whole genome shotgun (WGS) entry which is preliminary data.</text>
</comment>
<dbReference type="InterPro" id="IPR000835">
    <property type="entry name" value="HTH_MarR-typ"/>
</dbReference>
<evidence type="ECO:0000313" key="2">
    <source>
        <dbReference type="EMBL" id="KUN57985.1"/>
    </source>
</evidence>
<dbReference type="EMBL" id="LMWU01000065">
    <property type="protein sequence ID" value="KUN57985.1"/>
    <property type="molecule type" value="Genomic_DNA"/>
</dbReference>
<dbReference type="AlphaFoldDB" id="A0A101RM21"/>
<evidence type="ECO:0000259" key="1">
    <source>
        <dbReference type="PROSITE" id="PS50995"/>
    </source>
</evidence>
<dbReference type="Proteomes" id="UP000053669">
    <property type="component" value="Unassembled WGS sequence"/>
</dbReference>
<dbReference type="Pfam" id="PF12802">
    <property type="entry name" value="MarR_2"/>
    <property type="match status" value="1"/>
</dbReference>
<dbReference type="RefSeq" id="WP_059210997.1">
    <property type="nucleotide sequence ID" value="NZ_KQ948677.1"/>
</dbReference>
<dbReference type="InterPro" id="IPR039422">
    <property type="entry name" value="MarR/SlyA-like"/>
</dbReference>
<name>A0A101RM21_9ACTN</name>